<proteinExistence type="predicted"/>
<gene>
    <name evidence="1" type="ORF">GXW74_21270</name>
</gene>
<keyword evidence="2" id="KW-1185">Reference proteome</keyword>
<dbReference type="AlphaFoldDB" id="A0A9X9XH51"/>
<reference evidence="1" key="1">
    <citation type="submission" date="2020-01" db="EMBL/GenBank/DDBJ databases">
        <authorList>
            <person name="Rat A."/>
        </authorList>
    </citation>
    <scope>NUCLEOTIDE SEQUENCE</scope>
    <source>
        <strain evidence="1">LMG 31228</strain>
    </source>
</reference>
<accession>A0A9X9XH51</accession>
<evidence type="ECO:0000313" key="2">
    <source>
        <dbReference type="Proteomes" id="UP001138709"/>
    </source>
</evidence>
<organism evidence="1 2">
    <name type="scientific">Neoroseomonas eburnea</name>
    <dbReference type="NCBI Taxonomy" id="1346889"/>
    <lineage>
        <taxon>Bacteria</taxon>
        <taxon>Pseudomonadati</taxon>
        <taxon>Pseudomonadota</taxon>
        <taxon>Alphaproteobacteria</taxon>
        <taxon>Acetobacterales</taxon>
        <taxon>Acetobacteraceae</taxon>
        <taxon>Neoroseomonas</taxon>
    </lineage>
</organism>
<protein>
    <submittedName>
        <fullName evidence="1">Uncharacterized protein</fullName>
    </submittedName>
</protein>
<name>A0A9X9XH51_9PROT</name>
<dbReference type="RefSeq" id="WP_211848576.1">
    <property type="nucleotide sequence ID" value="NZ_JAAEDL010000026.1"/>
</dbReference>
<reference evidence="1" key="2">
    <citation type="journal article" date="2021" name="Syst. Appl. Microbiol.">
        <title>Roseomonas hellenica sp. nov., isolated from roots of wild-growing Alkanna tinctoria.</title>
        <authorList>
            <person name="Rat A."/>
            <person name="Naranjo H.D."/>
            <person name="Lebbe L."/>
            <person name="Cnockaert M."/>
            <person name="Krigas N."/>
            <person name="Grigoriadou K."/>
            <person name="Maloupa E."/>
            <person name="Willems A."/>
        </authorList>
    </citation>
    <scope>NUCLEOTIDE SEQUENCE</scope>
    <source>
        <strain evidence="1">LMG 31228</strain>
    </source>
</reference>
<evidence type="ECO:0000313" key="1">
    <source>
        <dbReference type="EMBL" id="MBR0683037.1"/>
    </source>
</evidence>
<dbReference type="EMBL" id="JAAEDL010000026">
    <property type="protein sequence ID" value="MBR0683037.1"/>
    <property type="molecule type" value="Genomic_DNA"/>
</dbReference>
<comment type="caution">
    <text evidence="1">The sequence shown here is derived from an EMBL/GenBank/DDBJ whole genome shotgun (WGS) entry which is preliminary data.</text>
</comment>
<dbReference type="Proteomes" id="UP001138709">
    <property type="component" value="Unassembled WGS sequence"/>
</dbReference>
<sequence length="80" mass="8716">MSKKTKDDEANTTGAKVAATVMLSLGRSKATHEFEEVSVSTDDPAHVTVLLSSADGRKIAVMLPRAEVKRLLSWRMIMSL</sequence>